<dbReference type="SMART" id="SM00387">
    <property type="entry name" value="HATPase_c"/>
    <property type="match status" value="1"/>
</dbReference>
<dbReference type="PANTHER" id="PTHR43719:SF28">
    <property type="entry name" value="PEROXIDE STRESS-ACTIVATED HISTIDINE KINASE MAK1-RELATED"/>
    <property type="match status" value="1"/>
</dbReference>
<evidence type="ECO:0000313" key="7">
    <source>
        <dbReference type="Proteomes" id="UP000187209"/>
    </source>
</evidence>
<evidence type="ECO:0000313" key="6">
    <source>
        <dbReference type="EMBL" id="OMJ94894.1"/>
    </source>
</evidence>
<feature type="modified residue" description="4-aspartylphosphate" evidence="2">
    <location>
        <position position="624"/>
    </location>
</feature>
<dbReference type="OrthoDB" id="312764at2759"/>
<keyword evidence="7" id="KW-1185">Reference proteome</keyword>
<evidence type="ECO:0008006" key="8">
    <source>
        <dbReference type="Google" id="ProtNLM"/>
    </source>
</evidence>
<sequence length="697" mass="79790">MEQEKIIEDTLLEYINISARKRLEFIQKIIGFLGIIIFALEMAAFDAFENIQHKLISLSFHFAPWFINHFARKWPSSLPYFSFILGEFYNIGAVYTCYYIFPEFATIFCLIGPYISTYYQTYLLKGAKISILFSIKQTFIWLSPGFYLSKIPTDNMPKLLMPIIVLILLQSISCYFDYQKAIEICKSKIEVKKISNQMSLILETIPDYIMVVSENMIKLFDNTSLEILMGDKELDVFLKEFHYKSKFDTKLDKDANFYEDIQNTFNFRLNTSFSFGIIEYTTELIEWNGKIVQWDEREALIISGRNVSKVIRLEKEKAENEYRSMLVNTVSHELRTPTNAIMTIASLIKQSECVSAVNKERLDIIIGSCSFQISLINDLLDYAQIVAGCLKICTIPFVLSQLLNDCIKYIEVQLGDEIKFFRDFRSIPDIIITDPNRLKQIILNLLSNARKFTRKGSITLKAEYKFPQLYIKCKDTGIGMPSEKKSKLFTLFGKLDDSSMANPQGVGLGLMISNMLVKKLGGSNIMVDSSIGQGSKFSFSIHAELPDSNVCDVPDEKAKVSIPLFLVKSLSNPKMILVVDDIFFNIQVYMHLFKDEGIKCEYALNGEEAVNLIKNNAYSCILMDCEMPILDGWETTKKLNDLKSKGIIKKLPPIIGATAHSDPDIREKCMSSGMDDLIIKPCEKEVLVKKVLYWIQE</sequence>
<dbReference type="EMBL" id="MPUH01000019">
    <property type="protein sequence ID" value="OMJ94894.1"/>
    <property type="molecule type" value="Genomic_DNA"/>
</dbReference>
<dbReference type="InterPro" id="IPR036890">
    <property type="entry name" value="HATPase_C_sf"/>
</dbReference>
<dbReference type="InterPro" id="IPR050956">
    <property type="entry name" value="2C_system_His_kinase"/>
</dbReference>
<dbReference type="PROSITE" id="PS50109">
    <property type="entry name" value="HIS_KIN"/>
    <property type="match status" value="1"/>
</dbReference>
<dbReference type="GO" id="GO:0000155">
    <property type="term" value="F:phosphorelay sensor kinase activity"/>
    <property type="evidence" value="ECO:0007669"/>
    <property type="project" value="InterPro"/>
</dbReference>
<dbReference type="Pfam" id="PF02518">
    <property type="entry name" value="HATPase_c"/>
    <property type="match status" value="1"/>
</dbReference>
<dbReference type="SMART" id="SM00388">
    <property type="entry name" value="HisKA"/>
    <property type="match status" value="1"/>
</dbReference>
<protein>
    <recommendedName>
        <fullName evidence="8">Histidine kinase</fullName>
    </recommendedName>
</protein>
<organism evidence="6 7">
    <name type="scientific">Stentor coeruleus</name>
    <dbReference type="NCBI Taxonomy" id="5963"/>
    <lineage>
        <taxon>Eukaryota</taxon>
        <taxon>Sar</taxon>
        <taxon>Alveolata</taxon>
        <taxon>Ciliophora</taxon>
        <taxon>Postciliodesmatophora</taxon>
        <taxon>Heterotrichea</taxon>
        <taxon>Heterotrichida</taxon>
        <taxon>Stentoridae</taxon>
        <taxon>Stentor</taxon>
    </lineage>
</organism>
<keyword evidence="1 2" id="KW-0597">Phosphoprotein</keyword>
<dbReference type="SUPFAM" id="SSF52172">
    <property type="entry name" value="CheY-like"/>
    <property type="match status" value="1"/>
</dbReference>
<feature type="domain" description="Response regulatory" evidence="5">
    <location>
        <begin position="575"/>
        <end position="695"/>
    </location>
</feature>
<accession>A0A1R2D0W2</accession>
<name>A0A1R2D0W2_9CILI</name>
<dbReference type="Gene3D" id="3.30.565.10">
    <property type="entry name" value="Histidine kinase-like ATPase, C-terminal domain"/>
    <property type="match status" value="1"/>
</dbReference>
<dbReference type="InterPro" id="IPR003594">
    <property type="entry name" value="HATPase_dom"/>
</dbReference>
<dbReference type="AlphaFoldDB" id="A0A1R2D0W2"/>
<dbReference type="Gene3D" id="1.10.287.130">
    <property type="match status" value="1"/>
</dbReference>
<evidence type="ECO:0000256" key="2">
    <source>
        <dbReference type="PROSITE-ProRule" id="PRU00169"/>
    </source>
</evidence>
<dbReference type="Pfam" id="PF00512">
    <property type="entry name" value="HisKA"/>
    <property type="match status" value="1"/>
</dbReference>
<keyword evidence="3" id="KW-0812">Transmembrane</keyword>
<keyword evidence="3" id="KW-1133">Transmembrane helix</keyword>
<evidence type="ECO:0000259" key="4">
    <source>
        <dbReference type="PROSITE" id="PS50109"/>
    </source>
</evidence>
<dbReference type="InterPro" id="IPR036097">
    <property type="entry name" value="HisK_dim/P_sf"/>
</dbReference>
<dbReference type="SUPFAM" id="SSF55874">
    <property type="entry name" value="ATPase domain of HSP90 chaperone/DNA topoisomerase II/histidine kinase"/>
    <property type="match status" value="1"/>
</dbReference>
<dbReference type="SUPFAM" id="SSF47384">
    <property type="entry name" value="Homodimeric domain of signal transducing histidine kinase"/>
    <property type="match status" value="1"/>
</dbReference>
<dbReference type="InterPro" id="IPR005467">
    <property type="entry name" value="His_kinase_dom"/>
</dbReference>
<dbReference type="PRINTS" id="PR00344">
    <property type="entry name" value="BCTRLSENSOR"/>
</dbReference>
<reference evidence="6 7" key="1">
    <citation type="submission" date="2016-11" db="EMBL/GenBank/DDBJ databases">
        <title>The macronuclear genome of Stentor coeruleus: a giant cell with tiny introns.</title>
        <authorList>
            <person name="Slabodnick M."/>
            <person name="Ruby J.G."/>
            <person name="Reiff S.B."/>
            <person name="Swart E.C."/>
            <person name="Gosai S."/>
            <person name="Prabakaran S."/>
            <person name="Witkowska E."/>
            <person name="Larue G.E."/>
            <person name="Fisher S."/>
            <person name="Freeman R.M."/>
            <person name="Gunawardena J."/>
            <person name="Chu W."/>
            <person name="Stover N.A."/>
            <person name="Gregory B.D."/>
            <person name="Nowacki M."/>
            <person name="Derisi J."/>
            <person name="Roy S.W."/>
            <person name="Marshall W.F."/>
            <person name="Sood P."/>
        </authorList>
    </citation>
    <scope>NUCLEOTIDE SEQUENCE [LARGE SCALE GENOMIC DNA]</scope>
    <source>
        <strain evidence="6">WM001</strain>
    </source>
</reference>
<dbReference type="Proteomes" id="UP000187209">
    <property type="component" value="Unassembled WGS sequence"/>
</dbReference>
<dbReference type="InterPro" id="IPR011006">
    <property type="entry name" value="CheY-like_superfamily"/>
</dbReference>
<gene>
    <name evidence="6" type="ORF">SteCoe_1751</name>
</gene>
<evidence type="ECO:0000259" key="5">
    <source>
        <dbReference type="PROSITE" id="PS50110"/>
    </source>
</evidence>
<evidence type="ECO:0000256" key="1">
    <source>
        <dbReference type="ARBA" id="ARBA00022553"/>
    </source>
</evidence>
<dbReference type="InterPro" id="IPR001789">
    <property type="entry name" value="Sig_transdc_resp-reg_receiver"/>
</dbReference>
<comment type="caution">
    <text evidence="6">The sequence shown here is derived from an EMBL/GenBank/DDBJ whole genome shotgun (WGS) entry which is preliminary data.</text>
</comment>
<dbReference type="PANTHER" id="PTHR43719">
    <property type="entry name" value="TWO-COMPONENT HISTIDINE KINASE"/>
    <property type="match status" value="1"/>
</dbReference>
<dbReference type="InterPro" id="IPR003661">
    <property type="entry name" value="HisK_dim/P_dom"/>
</dbReference>
<dbReference type="CDD" id="cd17546">
    <property type="entry name" value="REC_hyHK_CKI1_RcsC-like"/>
    <property type="match status" value="1"/>
</dbReference>
<dbReference type="SMART" id="SM00448">
    <property type="entry name" value="REC"/>
    <property type="match status" value="1"/>
</dbReference>
<dbReference type="InterPro" id="IPR004358">
    <property type="entry name" value="Sig_transdc_His_kin-like_C"/>
</dbReference>
<keyword evidence="3" id="KW-0472">Membrane</keyword>
<evidence type="ECO:0000256" key="3">
    <source>
        <dbReference type="SAM" id="Phobius"/>
    </source>
</evidence>
<proteinExistence type="predicted"/>
<dbReference type="Pfam" id="PF00072">
    <property type="entry name" value="Response_reg"/>
    <property type="match status" value="1"/>
</dbReference>
<dbReference type="Gene3D" id="3.40.50.2300">
    <property type="match status" value="1"/>
</dbReference>
<dbReference type="PROSITE" id="PS50110">
    <property type="entry name" value="RESPONSE_REGULATORY"/>
    <property type="match status" value="1"/>
</dbReference>
<feature type="domain" description="Histidine kinase" evidence="4">
    <location>
        <begin position="329"/>
        <end position="545"/>
    </location>
</feature>
<feature type="transmembrane region" description="Helical" evidence="3">
    <location>
        <begin position="92"/>
        <end position="115"/>
    </location>
</feature>
<feature type="transmembrane region" description="Helical" evidence="3">
    <location>
        <begin position="25"/>
        <end position="45"/>
    </location>
</feature>
<dbReference type="CDD" id="cd00082">
    <property type="entry name" value="HisKA"/>
    <property type="match status" value="1"/>
</dbReference>